<dbReference type="PANTHER" id="PTHR23359">
    <property type="entry name" value="NUCLEOTIDE KINASE"/>
    <property type="match status" value="1"/>
</dbReference>
<evidence type="ECO:0000256" key="4">
    <source>
        <dbReference type="ARBA" id="ARBA00022741"/>
    </source>
</evidence>
<dbReference type="HAMAP" id="MF_00235">
    <property type="entry name" value="Adenylate_kinase_Adk"/>
    <property type="match status" value="1"/>
</dbReference>
<dbReference type="GO" id="GO:0004017">
    <property type="term" value="F:AMP kinase activity"/>
    <property type="evidence" value="ECO:0007669"/>
    <property type="project" value="UniProtKB-EC"/>
</dbReference>
<evidence type="ECO:0000256" key="5">
    <source>
        <dbReference type="ARBA" id="ARBA00022777"/>
    </source>
</evidence>
<dbReference type="PROSITE" id="PS00113">
    <property type="entry name" value="ADENYLATE_KINASE"/>
    <property type="match status" value="1"/>
</dbReference>
<dbReference type="CDD" id="cd01428">
    <property type="entry name" value="ADK"/>
    <property type="match status" value="1"/>
</dbReference>
<dbReference type="Pfam" id="PF00406">
    <property type="entry name" value="ADK"/>
    <property type="match status" value="1"/>
</dbReference>
<reference evidence="7" key="1">
    <citation type="submission" date="2010-04" db="EMBL/GenBank/DDBJ databases">
        <authorList>
            <person name="Reid K.E."/>
            <person name="Liao N."/>
            <person name="Chan S."/>
            <person name="Docking R."/>
            <person name="Taylor G."/>
            <person name="Moore R."/>
            <person name="Mayo M."/>
            <person name="Munro S."/>
            <person name="King J."/>
            <person name="Yanchuk A."/>
            <person name="Holt R."/>
            <person name="Jones S."/>
            <person name="Marra M."/>
            <person name="Ritland C.E."/>
            <person name="Ritland K."/>
            <person name="Bohlmann J."/>
        </authorList>
    </citation>
    <scope>NUCLEOTIDE SEQUENCE</scope>
    <source>
        <tissue evidence="7">Bud</tissue>
    </source>
</reference>
<dbReference type="InterPro" id="IPR027417">
    <property type="entry name" value="P-loop_NTPase"/>
</dbReference>
<dbReference type="InterPro" id="IPR000850">
    <property type="entry name" value="Adenylat/UMP-CMP_kin"/>
</dbReference>
<evidence type="ECO:0000256" key="1">
    <source>
        <dbReference type="ARBA" id="ARBA00007220"/>
    </source>
</evidence>
<dbReference type="PRINTS" id="PR00094">
    <property type="entry name" value="ADENYLTKNASE"/>
</dbReference>
<dbReference type="InterPro" id="IPR033690">
    <property type="entry name" value="Adenylat_kinase_CS"/>
</dbReference>
<evidence type="ECO:0000313" key="7">
    <source>
        <dbReference type="EMBL" id="ADE76639.1"/>
    </source>
</evidence>
<dbReference type="Gene3D" id="3.40.50.300">
    <property type="entry name" value="P-loop containing nucleotide triphosphate hydrolases"/>
    <property type="match status" value="1"/>
</dbReference>
<proteinExistence type="evidence at transcript level"/>
<dbReference type="EMBL" id="BT123311">
    <property type="protein sequence ID" value="ADE76639.1"/>
    <property type="molecule type" value="mRNA"/>
</dbReference>
<organism evidence="7">
    <name type="scientific">Picea sitchensis</name>
    <name type="common">Sitka spruce</name>
    <name type="synonym">Pinus sitchensis</name>
    <dbReference type="NCBI Taxonomy" id="3332"/>
    <lineage>
        <taxon>Eukaryota</taxon>
        <taxon>Viridiplantae</taxon>
        <taxon>Streptophyta</taxon>
        <taxon>Embryophyta</taxon>
        <taxon>Tracheophyta</taxon>
        <taxon>Spermatophyta</taxon>
        <taxon>Pinopsida</taxon>
        <taxon>Pinidae</taxon>
        <taxon>Conifers I</taxon>
        <taxon>Pinales</taxon>
        <taxon>Pinaceae</taxon>
        <taxon>Picea</taxon>
    </lineage>
</organism>
<keyword evidence="4" id="KW-0547">Nucleotide-binding</keyword>
<protein>
    <recommendedName>
        <fullName evidence="2">adenylate kinase</fullName>
        <ecNumber evidence="2">2.7.4.3</ecNumber>
    </recommendedName>
</protein>
<dbReference type="EC" id="2.7.4.3" evidence="2"/>
<sequence length="299" mass="33103">MALIGRLCRREMLNPGIAAAPLRRYGAAAALVDDDDEYWENDRPSSVMAAEADGHTICRGVQWVFIGSPGVEKSAYASKVAKLLNVPHISMGNLVRAELRVESSLSKQLSTAVSQGKLLPDNIIFDLLSKRLELGVTLGERGFVLDGFPRTRLQAEILDLVADIDLAINLKCREDILIKRCLGRRVCTQCGKNFNVASIDVKGTNGGSRIHMPPVLPPYSCLGKLVTSMSDTEEILKEKLRIYSEQSKALEDHYCKQRKLLNFEVPGDIKEAWPGLLSALDLKDIDTTSQRLNCLTFYN</sequence>
<dbReference type="AlphaFoldDB" id="D5AAS0"/>
<keyword evidence="3 6" id="KW-0808">Transferase</keyword>
<name>D5AAS0_PICSI</name>
<dbReference type="GO" id="GO:0005524">
    <property type="term" value="F:ATP binding"/>
    <property type="evidence" value="ECO:0007669"/>
    <property type="project" value="InterPro"/>
</dbReference>
<accession>D5AAS0</accession>
<evidence type="ECO:0000256" key="2">
    <source>
        <dbReference type="ARBA" id="ARBA00012955"/>
    </source>
</evidence>
<evidence type="ECO:0000256" key="3">
    <source>
        <dbReference type="ARBA" id="ARBA00022679"/>
    </source>
</evidence>
<dbReference type="SUPFAM" id="SSF52540">
    <property type="entry name" value="P-loop containing nucleoside triphosphate hydrolases"/>
    <property type="match status" value="1"/>
</dbReference>
<keyword evidence="5 6" id="KW-0418">Kinase</keyword>
<evidence type="ECO:0000256" key="6">
    <source>
        <dbReference type="RuleBase" id="RU003330"/>
    </source>
</evidence>
<comment type="similarity">
    <text evidence="1 6">Belongs to the adenylate kinase family.</text>
</comment>